<dbReference type="CDD" id="cd00075">
    <property type="entry name" value="HATPase"/>
    <property type="match status" value="1"/>
</dbReference>
<keyword evidence="7" id="KW-0175">Coiled coil</keyword>
<dbReference type="EC" id="2.7.13.3" evidence="2"/>
<evidence type="ECO:0000256" key="1">
    <source>
        <dbReference type="ARBA" id="ARBA00000085"/>
    </source>
</evidence>
<dbReference type="InterPro" id="IPR036097">
    <property type="entry name" value="HisK_dim/P_sf"/>
</dbReference>
<evidence type="ECO:0000256" key="5">
    <source>
        <dbReference type="ARBA" id="ARBA00022777"/>
    </source>
</evidence>
<evidence type="ECO:0000256" key="8">
    <source>
        <dbReference type="SAM" id="Phobius"/>
    </source>
</evidence>
<keyword evidence="6" id="KW-0902">Two-component regulatory system</keyword>
<comment type="caution">
    <text evidence="10">The sequence shown here is derived from an EMBL/GenBank/DDBJ whole genome shotgun (WGS) entry which is preliminary data.</text>
</comment>
<keyword evidence="3" id="KW-0597">Phosphoprotein</keyword>
<evidence type="ECO:0000313" key="10">
    <source>
        <dbReference type="EMBL" id="MBX7490816.1"/>
    </source>
</evidence>
<protein>
    <recommendedName>
        <fullName evidence="2">histidine kinase</fullName>
        <ecNumber evidence="2">2.7.13.3</ecNumber>
    </recommendedName>
</protein>
<dbReference type="Gene3D" id="3.30.450.20">
    <property type="entry name" value="PAS domain"/>
    <property type="match status" value="1"/>
</dbReference>
<dbReference type="InterPro" id="IPR003661">
    <property type="entry name" value="HisK_dim/P_dom"/>
</dbReference>
<dbReference type="Gene3D" id="3.30.565.10">
    <property type="entry name" value="Histidine kinase-like ATPase, C-terminal domain"/>
    <property type="match status" value="1"/>
</dbReference>
<evidence type="ECO:0000256" key="7">
    <source>
        <dbReference type="SAM" id="Coils"/>
    </source>
</evidence>
<keyword evidence="8" id="KW-1133">Transmembrane helix</keyword>
<reference evidence="10 11" key="1">
    <citation type="submission" date="2021-08" db="EMBL/GenBank/DDBJ databases">
        <title>Helicobacter spp. isolated from feces of Anatolian Ground Squirrel (Spermophilus xanthoprymnus) in Turkey.</title>
        <authorList>
            <person name="Aydin F."/>
            <person name="Abay S."/>
            <person name="Kayman T."/>
            <person name="Karakaya E."/>
            <person name="Saticioglu I.B."/>
        </authorList>
    </citation>
    <scope>NUCLEOTIDE SEQUENCE [LARGE SCALE GENOMIC DNA]</scope>
    <source>
        <strain evidence="10 11">Faydin-H70</strain>
    </source>
</reference>
<organism evidence="10 11">
    <name type="scientific">Helicobacter turcicus</name>
    <dbReference type="NCBI Taxonomy" id="2867412"/>
    <lineage>
        <taxon>Bacteria</taxon>
        <taxon>Pseudomonadati</taxon>
        <taxon>Campylobacterota</taxon>
        <taxon>Epsilonproteobacteria</taxon>
        <taxon>Campylobacterales</taxon>
        <taxon>Helicobacteraceae</taxon>
        <taxon>Helicobacter</taxon>
    </lineage>
</organism>
<feature type="coiled-coil region" evidence="7">
    <location>
        <begin position="90"/>
        <end position="117"/>
    </location>
</feature>
<keyword evidence="11" id="KW-1185">Reference proteome</keyword>
<dbReference type="PANTHER" id="PTHR45453">
    <property type="entry name" value="PHOSPHATE REGULON SENSOR PROTEIN PHOR"/>
    <property type="match status" value="1"/>
</dbReference>
<evidence type="ECO:0000259" key="9">
    <source>
        <dbReference type="PROSITE" id="PS50109"/>
    </source>
</evidence>
<accession>A0ABS7JN44</accession>
<gene>
    <name evidence="10" type="ORF">K4G57_04975</name>
</gene>
<dbReference type="InterPro" id="IPR003594">
    <property type="entry name" value="HATPase_dom"/>
</dbReference>
<dbReference type="Gene3D" id="1.10.287.130">
    <property type="match status" value="1"/>
</dbReference>
<keyword evidence="8" id="KW-0812">Transmembrane</keyword>
<evidence type="ECO:0000256" key="6">
    <source>
        <dbReference type="ARBA" id="ARBA00023012"/>
    </source>
</evidence>
<dbReference type="RefSeq" id="WP_221531983.1">
    <property type="nucleotide sequence ID" value="NZ_JAIGYP010000005.1"/>
</dbReference>
<dbReference type="PROSITE" id="PS50109">
    <property type="entry name" value="HIS_KIN"/>
    <property type="match status" value="1"/>
</dbReference>
<dbReference type="CDD" id="cd00082">
    <property type="entry name" value="HisKA"/>
    <property type="match status" value="1"/>
</dbReference>
<sequence length="452" mass="51493">MQKKIFFIIFSTILSLVILTNGILIFIAESFLTQQTLPWLLAYVLIVLCLVFLSSALVARFLYHILLKPLQTINFENLEHFPYPELGALLEKIKSQNKAVQTQFKHLKRKKQELQSLTQNMNDGLIFISCGGKILSQNLSAQKYFVNLKSIANILELDNAQFLKLLLKNLKIFKKDKQKSDVRENFTFAYPSKAECEVVFSPIFSQKNKLKGMIIVLSNISELKRAQNLRKEFSANVTHELKTPLTSILASAEMLKNKLVAQEDLPHFVDKIYLESKRLLAMINEILKISFLDEAQSLPLHNVNLKNVAQRVCQRLELTANKHHIKLELDLQDSYVLGVEELLENLIFNLCDNAIKYNHKGGFVKVKLRALAKSVELCIKDNGIGIPKELQERIFERFFCVDKSRSKKIGGSGLGLSIVKSVLRFHNATISVKSDKDKGSEFIVRFAQAKSP</sequence>
<feature type="domain" description="Histidine kinase" evidence="9">
    <location>
        <begin position="236"/>
        <end position="450"/>
    </location>
</feature>
<dbReference type="PRINTS" id="PR00344">
    <property type="entry name" value="BCTRLSENSOR"/>
</dbReference>
<keyword evidence="4" id="KW-0808">Transferase</keyword>
<evidence type="ECO:0000256" key="4">
    <source>
        <dbReference type="ARBA" id="ARBA00022679"/>
    </source>
</evidence>
<dbReference type="SMART" id="SM00388">
    <property type="entry name" value="HisKA"/>
    <property type="match status" value="1"/>
</dbReference>
<comment type="catalytic activity">
    <reaction evidence="1">
        <text>ATP + protein L-histidine = ADP + protein N-phospho-L-histidine.</text>
        <dbReference type="EC" id="2.7.13.3"/>
    </reaction>
</comment>
<proteinExistence type="predicted"/>
<dbReference type="EMBL" id="JAIGYQ010000005">
    <property type="protein sequence ID" value="MBX7490816.1"/>
    <property type="molecule type" value="Genomic_DNA"/>
</dbReference>
<feature type="transmembrane region" description="Helical" evidence="8">
    <location>
        <begin position="7"/>
        <end position="28"/>
    </location>
</feature>
<feature type="transmembrane region" description="Helical" evidence="8">
    <location>
        <begin position="40"/>
        <end position="63"/>
    </location>
</feature>
<evidence type="ECO:0000313" key="11">
    <source>
        <dbReference type="Proteomes" id="UP000700059"/>
    </source>
</evidence>
<dbReference type="InterPro" id="IPR050351">
    <property type="entry name" value="BphY/WalK/GraS-like"/>
</dbReference>
<dbReference type="InterPro" id="IPR036890">
    <property type="entry name" value="HATPase_C_sf"/>
</dbReference>
<dbReference type="SUPFAM" id="SSF47384">
    <property type="entry name" value="Homodimeric domain of signal transducing histidine kinase"/>
    <property type="match status" value="1"/>
</dbReference>
<dbReference type="Pfam" id="PF00512">
    <property type="entry name" value="HisKA"/>
    <property type="match status" value="1"/>
</dbReference>
<dbReference type="Pfam" id="PF02518">
    <property type="entry name" value="HATPase_c"/>
    <property type="match status" value="1"/>
</dbReference>
<dbReference type="PANTHER" id="PTHR45453:SF1">
    <property type="entry name" value="PHOSPHATE REGULON SENSOR PROTEIN PHOR"/>
    <property type="match status" value="1"/>
</dbReference>
<evidence type="ECO:0000256" key="2">
    <source>
        <dbReference type="ARBA" id="ARBA00012438"/>
    </source>
</evidence>
<dbReference type="GO" id="GO:0016301">
    <property type="term" value="F:kinase activity"/>
    <property type="evidence" value="ECO:0007669"/>
    <property type="project" value="UniProtKB-KW"/>
</dbReference>
<name>A0ABS7JN44_9HELI</name>
<dbReference type="Proteomes" id="UP000700059">
    <property type="component" value="Unassembled WGS sequence"/>
</dbReference>
<dbReference type="SMART" id="SM00387">
    <property type="entry name" value="HATPase_c"/>
    <property type="match status" value="1"/>
</dbReference>
<dbReference type="SUPFAM" id="SSF55874">
    <property type="entry name" value="ATPase domain of HSP90 chaperone/DNA topoisomerase II/histidine kinase"/>
    <property type="match status" value="1"/>
</dbReference>
<evidence type="ECO:0000256" key="3">
    <source>
        <dbReference type="ARBA" id="ARBA00022553"/>
    </source>
</evidence>
<keyword evidence="5 10" id="KW-0418">Kinase</keyword>
<dbReference type="InterPro" id="IPR004358">
    <property type="entry name" value="Sig_transdc_His_kin-like_C"/>
</dbReference>
<keyword evidence="8" id="KW-0472">Membrane</keyword>
<dbReference type="InterPro" id="IPR005467">
    <property type="entry name" value="His_kinase_dom"/>
</dbReference>